<dbReference type="EMBL" id="KF123797">
    <property type="protein sequence ID" value="AIA91106.1"/>
    <property type="molecule type" value="Genomic_DNA"/>
</dbReference>
<dbReference type="Gene3D" id="3.40.50.2000">
    <property type="entry name" value="Glycogen Phosphorylase B"/>
    <property type="match status" value="1"/>
</dbReference>
<dbReference type="GO" id="GO:0004805">
    <property type="term" value="F:trehalose-phosphatase activity"/>
    <property type="evidence" value="ECO:0007669"/>
    <property type="project" value="TreeGrafter"/>
</dbReference>
<dbReference type="PANTHER" id="PTHR10788:SF106">
    <property type="entry name" value="BCDNA.GH08860"/>
    <property type="match status" value="1"/>
</dbReference>
<comment type="similarity">
    <text evidence="1">Belongs to the glycosyltransferase 20 family.</text>
</comment>
<dbReference type="AlphaFoldDB" id="A0A060CEC4"/>
<sequence length="114" mass="12545">MYAELKNEIDKMVGSINGTYSTADWNPIYYFYRSFSFEELTALYHIADIALVNPLRDGMNLVAKEYIAAKRDTPGVLILSEMAGASIELTDAIIINPSDVEEIGYAIAEATGNA</sequence>
<dbReference type="InterPro" id="IPR001830">
    <property type="entry name" value="Glyco_trans_20"/>
</dbReference>
<dbReference type="Pfam" id="PF00982">
    <property type="entry name" value="Glyco_transf_20"/>
    <property type="match status" value="1"/>
</dbReference>
<reference evidence="2" key="1">
    <citation type="journal article" date="2013" name="Environ. Microbiol.">
        <title>Seasonally variable intestinal metagenomes of the red palm weevil (Rhynchophorus ferrugineus).</title>
        <authorList>
            <person name="Jia S."/>
            <person name="Zhang X."/>
            <person name="Zhang G."/>
            <person name="Yin A."/>
            <person name="Zhang S."/>
            <person name="Li F."/>
            <person name="Wang L."/>
            <person name="Zhao D."/>
            <person name="Yun Q."/>
            <person name="Tala"/>
            <person name="Wang J."/>
            <person name="Sun G."/>
            <person name="Baabdullah M."/>
            <person name="Yu X."/>
            <person name="Hu S."/>
            <person name="Al-Mssallem I.S."/>
            <person name="Yu J."/>
        </authorList>
    </citation>
    <scope>NUCLEOTIDE SEQUENCE</scope>
</reference>
<name>A0A060CEC4_9BACT</name>
<dbReference type="SUPFAM" id="SSF53756">
    <property type="entry name" value="UDP-Glycosyltransferase/glycogen phosphorylase"/>
    <property type="match status" value="1"/>
</dbReference>
<evidence type="ECO:0000256" key="1">
    <source>
        <dbReference type="ARBA" id="ARBA00008799"/>
    </source>
</evidence>
<dbReference type="GO" id="GO:0005829">
    <property type="term" value="C:cytosol"/>
    <property type="evidence" value="ECO:0007669"/>
    <property type="project" value="TreeGrafter"/>
</dbReference>
<dbReference type="PANTHER" id="PTHR10788">
    <property type="entry name" value="TREHALOSE-6-PHOSPHATE SYNTHASE"/>
    <property type="match status" value="1"/>
</dbReference>
<accession>A0A060CEC4</accession>
<evidence type="ECO:0000313" key="2">
    <source>
        <dbReference type="EMBL" id="AIA91106.1"/>
    </source>
</evidence>
<organism evidence="2">
    <name type="scientific">uncultured Parabacteroides sp</name>
    <dbReference type="NCBI Taxonomy" id="512312"/>
    <lineage>
        <taxon>Bacteria</taxon>
        <taxon>Pseudomonadati</taxon>
        <taxon>Bacteroidota</taxon>
        <taxon>Bacteroidia</taxon>
        <taxon>Bacteroidales</taxon>
        <taxon>Tannerellaceae</taxon>
        <taxon>Parabacteroides</taxon>
        <taxon>environmental samples</taxon>
    </lineage>
</organism>
<dbReference type="GO" id="GO:0005992">
    <property type="term" value="P:trehalose biosynthetic process"/>
    <property type="evidence" value="ECO:0007669"/>
    <property type="project" value="InterPro"/>
</dbReference>
<protein>
    <submittedName>
        <fullName evidence="2">Glyco_transf_20</fullName>
    </submittedName>
</protein>
<proteinExistence type="inferred from homology"/>
<dbReference type="GO" id="GO:0003825">
    <property type="term" value="F:alpha,alpha-trehalose-phosphate synthase (UDP-forming) activity"/>
    <property type="evidence" value="ECO:0007669"/>
    <property type="project" value="TreeGrafter"/>
</dbReference>